<evidence type="ECO:0000256" key="2">
    <source>
        <dbReference type="ARBA" id="ARBA00010992"/>
    </source>
</evidence>
<proteinExistence type="inferred from homology"/>
<feature type="transmembrane region" description="Helical" evidence="8">
    <location>
        <begin position="377"/>
        <end position="395"/>
    </location>
</feature>
<keyword evidence="11" id="KW-1185">Reference proteome</keyword>
<evidence type="ECO:0000313" key="11">
    <source>
        <dbReference type="Proteomes" id="UP000054821"/>
    </source>
</evidence>
<reference evidence="10 11" key="1">
    <citation type="journal article" date="2016" name="Genome Announc.">
        <title>Draft Whole-Genome Sequence of Trichoderma gamsii T6085, a Promising Biocontrol Agent of Fusarium Head Blight on Wheat.</title>
        <authorList>
            <person name="Baroncelli R."/>
            <person name="Zapparata A."/>
            <person name="Piaggeschi G."/>
            <person name="Sarrocco S."/>
            <person name="Vannacci G."/>
        </authorList>
    </citation>
    <scope>NUCLEOTIDE SEQUENCE [LARGE SCALE GENOMIC DNA]</scope>
    <source>
        <strain evidence="10 11">T6085</strain>
    </source>
</reference>
<dbReference type="InterPro" id="IPR003663">
    <property type="entry name" value="Sugar/inositol_transpt"/>
</dbReference>
<dbReference type="PANTHER" id="PTHR48022">
    <property type="entry name" value="PLASTIDIC GLUCOSE TRANSPORTER 4"/>
    <property type="match status" value="1"/>
</dbReference>
<dbReference type="PROSITE" id="PS50850">
    <property type="entry name" value="MFS"/>
    <property type="match status" value="1"/>
</dbReference>
<feature type="transmembrane region" description="Helical" evidence="8">
    <location>
        <begin position="218"/>
        <end position="238"/>
    </location>
</feature>
<comment type="subcellular location">
    <subcellularLocation>
        <location evidence="1">Membrane</location>
        <topology evidence="1">Multi-pass membrane protein</topology>
    </subcellularLocation>
</comment>
<evidence type="ECO:0000256" key="1">
    <source>
        <dbReference type="ARBA" id="ARBA00004141"/>
    </source>
</evidence>
<evidence type="ECO:0000313" key="10">
    <source>
        <dbReference type="EMBL" id="PON26667.1"/>
    </source>
</evidence>
<dbReference type="RefSeq" id="XP_018662242.2">
    <property type="nucleotide sequence ID" value="XM_018804429.2"/>
</dbReference>
<evidence type="ECO:0000259" key="9">
    <source>
        <dbReference type="PROSITE" id="PS50850"/>
    </source>
</evidence>
<dbReference type="SUPFAM" id="SSF103473">
    <property type="entry name" value="MFS general substrate transporter"/>
    <property type="match status" value="1"/>
</dbReference>
<evidence type="ECO:0000256" key="4">
    <source>
        <dbReference type="ARBA" id="ARBA00022692"/>
    </source>
</evidence>
<comment type="caution">
    <text evidence="10">The sequence shown here is derived from an EMBL/GenBank/DDBJ whole genome shotgun (WGS) entry which is preliminary data.</text>
</comment>
<evidence type="ECO:0000256" key="5">
    <source>
        <dbReference type="ARBA" id="ARBA00022989"/>
    </source>
</evidence>
<dbReference type="GO" id="GO:0005351">
    <property type="term" value="F:carbohydrate:proton symporter activity"/>
    <property type="evidence" value="ECO:0007669"/>
    <property type="project" value="TreeGrafter"/>
</dbReference>
<dbReference type="InterPro" id="IPR050360">
    <property type="entry name" value="MFS_Sugar_Transporters"/>
</dbReference>
<feature type="transmembrane region" description="Helical" evidence="8">
    <location>
        <begin position="128"/>
        <end position="149"/>
    </location>
</feature>
<dbReference type="EMBL" id="JPDN02000013">
    <property type="protein sequence ID" value="PON26667.1"/>
    <property type="molecule type" value="Genomic_DNA"/>
</dbReference>
<organism evidence="10 11">
    <name type="scientific">Trichoderma gamsii</name>
    <dbReference type="NCBI Taxonomy" id="398673"/>
    <lineage>
        <taxon>Eukaryota</taxon>
        <taxon>Fungi</taxon>
        <taxon>Dikarya</taxon>
        <taxon>Ascomycota</taxon>
        <taxon>Pezizomycotina</taxon>
        <taxon>Sordariomycetes</taxon>
        <taxon>Hypocreomycetidae</taxon>
        <taxon>Hypocreales</taxon>
        <taxon>Hypocreaceae</taxon>
        <taxon>Trichoderma</taxon>
    </lineage>
</organism>
<evidence type="ECO:0000256" key="6">
    <source>
        <dbReference type="ARBA" id="ARBA00023136"/>
    </source>
</evidence>
<feature type="transmembrane region" description="Helical" evidence="8">
    <location>
        <begin position="475"/>
        <end position="491"/>
    </location>
</feature>
<keyword evidence="4 8" id="KW-0812">Transmembrane</keyword>
<dbReference type="PRINTS" id="PR00171">
    <property type="entry name" value="SUGRTRNSPORT"/>
</dbReference>
<dbReference type="Gene3D" id="1.20.1250.20">
    <property type="entry name" value="MFS general substrate transporter like domains"/>
    <property type="match status" value="1"/>
</dbReference>
<feature type="transmembrane region" description="Helical" evidence="8">
    <location>
        <begin position="81"/>
        <end position="108"/>
    </location>
</feature>
<sequence length="562" mass="62235">MVPLDFGISSYLGRSITLTKHLSPSQFLQMSQGAEKEVEVNYAPHAEAADNWANLAEDARHATEEEHSLTFFKAVKLYPQACMWSMVVSIVVIMDGYDTALIGSLFAYPAFQQQFGHSQGHGKYQLEAKWQTALGLASPLGNIVGIYLNGLITEWLGHKKAVLGTLVFLSGVLFIPFFSKTIEVLFAGELLCGLAWGAFTTLAPAYASEVAPVALRAYLETFVVLCWGIGQFVSYGVLYGLVNRTDEWSWRIPLGVQWVWPVIVIPLLLFAPESPWWLVRKGRIDKAEQSMKRLSSKKSQNSKQSVALMVQTTNLEAAITEGASYRDCFRGTNLWRTEIGCVAWASQVLCGFAIANYSSYFYEQAGLPATNAYKMTIGQGGIHFLCTLLSLFVTARFGRRGIMLCGYAGMSCAMFTLGFLSLARQTTGLGYGQAIMYLVWYVIYQLTIGPTAYIVVGEISSTRLRSKSISLARNAYNVANVFSATVAPYTLNPTAGNLKGKTAFLAAAFSLLCLLWGYFRLPESKDRTFEELDLLFSKNLKASEFRDASVDDMDMPEFIKQQ</sequence>
<feature type="transmembrane region" description="Helical" evidence="8">
    <location>
        <begin position="258"/>
        <end position="279"/>
    </location>
</feature>
<dbReference type="InterPro" id="IPR005829">
    <property type="entry name" value="Sugar_transporter_CS"/>
</dbReference>
<feature type="domain" description="Major facilitator superfamily (MFS) profile" evidence="9">
    <location>
        <begin position="84"/>
        <end position="525"/>
    </location>
</feature>
<feature type="transmembrane region" description="Helical" evidence="8">
    <location>
        <begin position="503"/>
        <end position="519"/>
    </location>
</feature>
<accession>A0A2P4ZQT7</accession>
<feature type="transmembrane region" description="Helical" evidence="8">
    <location>
        <begin position="434"/>
        <end position="455"/>
    </location>
</feature>
<dbReference type="STRING" id="398673.A0A2P4ZQT7"/>
<dbReference type="FunFam" id="1.20.1250.20:FF:000078">
    <property type="entry name" value="MFS maltose transporter, putative"/>
    <property type="match status" value="1"/>
</dbReference>
<dbReference type="AlphaFoldDB" id="A0A2P4ZQT7"/>
<dbReference type="InterPro" id="IPR036259">
    <property type="entry name" value="MFS_trans_sf"/>
</dbReference>
<dbReference type="GeneID" id="29984512"/>
<protein>
    <recommendedName>
        <fullName evidence="9">Major facilitator superfamily (MFS) profile domain-containing protein</fullName>
    </recommendedName>
</protein>
<dbReference type="InterPro" id="IPR020846">
    <property type="entry name" value="MFS_dom"/>
</dbReference>
<keyword evidence="3 7" id="KW-0813">Transport</keyword>
<dbReference type="PROSITE" id="PS00217">
    <property type="entry name" value="SUGAR_TRANSPORT_2"/>
    <property type="match status" value="1"/>
</dbReference>
<keyword evidence="5 8" id="KW-1133">Transmembrane helix</keyword>
<comment type="similarity">
    <text evidence="2 7">Belongs to the major facilitator superfamily. Sugar transporter (TC 2.A.1.1) family.</text>
</comment>
<dbReference type="GO" id="GO:0016020">
    <property type="term" value="C:membrane"/>
    <property type="evidence" value="ECO:0007669"/>
    <property type="project" value="UniProtKB-SubCell"/>
</dbReference>
<feature type="transmembrane region" description="Helical" evidence="8">
    <location>
        <begin position="161"/>
        <end position="178"/>
    </location>
</feature>
<dbReference type="Proteomes" id="UP000054821">
    <property type="component" value="Unassembled WGS sequence"/>
</dbReference>
<dbReference type="NCBIfam" id="TIGR00879">
    <property type="entry name" value="SP"/>
    <property type="match status" value="1"/>
</dbReference>
<dbReference type="Pfam" id="PF00083">
    <property type="entry name" value="Sugar_tr"/>
    <property type="match status" value="1"/>
</dbReference>
<keyword evidence="6 8" id="KW-0472">Membrane</keyword>
<dbReference type="InterPro" id="IPR005828">
    <property type="entry name" value="MFS_sugar_transport-like"/>
</dbReference>
<evidence type="ECO:0000256" key="8">
    <source>
        <dbReference type="SAM" id="Phobius"/>
    </source>
</evidence>
<feature type="transmembrane region" description="Helical" evidence="8">
    <location>
        <begin position="402"/>
        <end position="422"/>
    </location>
</feature>
<dbReference type="PANTHER" id="PTHR48022:SF83">
    <property type="entry name" value="MAJOR FACILITATOR SUPERFAMILY (MFS) PROFILE DOMAIN-CONTAINING PROTEIN"/>
    <property type="match status" value="1"/>
</dbReference>
<name>A0A2P4ZQT7_9HYPO</name>
<feature type="transmembrane region" description="Helical" evidence="8">
    <location>
        <begin position="184"/>
        <end position="206"/>
    </location>
</feature>
<gene>
    <name evidence="10" type="ORF">TGAM01_v204677</name>
</gene>
<feature type="transmembrane region" description="Helical" evidence="8">
    <location>
        <begin position="339"/>
        <end position="357"/>
    </location>
</feature>
<evidence type="ECO:0000256" key="3">
    <source>
        <dbReference type="ARBA" id="ARBA00022448"/>
    </source>
</evidence>
<evidence type="ECO:0000256" key="7">
    <source>
        <dbReference type="RuleBase" id="RU003346"/>
    </source>
</evidence>